<evidence type="ECO:0000313" key="2">
    <source>
        <dbReference type="Proteomes" id="UP000034290"/>
    </source>
</evidence>
<dbReference type="Proteomes" id="UP000034290">
    <property type="component" value="Unassembled WGS sequence"/>
</dbReference>
<gene>
    <name evidence="1" type="ORF">UY81_C0004G0004</name>
</gene>
<evidence type="ECO:0000313" key="1">
    <source>
        <dbReference type="EMBL" id="KKW37075.1"/>
    </source>
</evidence>
<proteinExistence type="predicted"/>
<reference evidence="1 2" key="1">
    <citation type="journal article" date="2015" name="Nature">
        <title>rRNA introns, odd ribosomes, and small enigmatic genomes across a large radiation of phyla.</title>
        <authorList>
            <person name="Brown C.T."/>
            <person name="Hug L.A."/>
            <person name="Thomas B.C."/>
            <person name="Sharon I."/>
            <person name="Castelle C.J."/>
            <person name="Singh A."/>
            <person name="Wilkins M.J."/>
            <person name="Williams K.H."/>
            <person name="Banfield J.F."/>
        </authorList>
    </citation>
    <scope>NUCLEOTIDE SEQUENCE [LARGE SCALE GENOMIC DNA]</scope>
</reference>
<dbReference type="EMBL" id="LCRM01000004">
    <property type="protein sequence ID" value="KKW37075.1"/>
    <property type="molecule type" value="Genomic_DNA"/>
</dbReference>
<protein>
    <submittedName>
        <fullName evidence="1">Uncharacterized protein</fullName>
    </submittedName>
</protein>
<accession>A0A0G1Y1P5</accession>
<name>A0A0G1Y1P5_9BACT</name>
<dbReference type="AlphaFoldDB" id="A0A0G1Y1P5"/>
<organism evidence="1 2">
    <name type="scientific">Candidatus Giovannonibacteria bacterium GW2011_GWA2_53_7</name>
    <dbReference type="NCBI Taxonomy" id="1618650"/>
    <lineage>
        <taxon>Bacteria</taxon>
        <taxon>Candidatus Giovannoniibacteriota</taxon>
    </lineage>
</organism>
<sequence>MGTPRGKKQNDRPELELSVAEKERLFVAARKIRKQLNPAVLAEILEQVRAILLPLVPWLDMPVFSESGIYRTPPFPEMWRKKRAMMVLDGSYISGQLDLMLERSGSWYVKMRLACDGGRPGYFEANSSGLAVQIIKRSDLLLRFSSSPTSEQLAGTLAFLRNIALYHSAAEMVARCFKTIDRTLREREERMRLMRERLQLLGDFPEMLDPLLADGKMVSVPTFAIFSNYRDTSSRHTGTYLTQECLRPFWDEIRTRTNPESYTPFNSLYNFHSLGEFLQRVRSEVEEIAEAKRQGRKDVTSLTSRADGRLPFSKEELKVLQGAVRSISEP</sequence>
<comment type="caution">
    <text evidence="1">The sequence shown here is derived from an EMBL/GenBank/DDBJ whole genome shotgun (WGS) entry which is preliminary data.</text>
</comment>